<comment type="cofactor">
    <cofactor evidence="1">
        <name>[4Fe-4S] cluster</name>
        <dbReference type="ChEBI" id="CHEBI:49883"/>
    </cofactor>
</comment>
<dbReference type="SUPFAM" id="SSF102114">
    <property type="entry name" value="Radical SAM enzymes"/>
    <property type="match status" value="1"/>
</dbReference>
<dbReference type="InterPro" id="IPR007197">
    <property type="entry name" value="rSAM"/>
</dbReference>
<evidence type="ECO:0000256" key="3">
    <source>
        <dbReference type="ARBA" id="ARBA00022723"/>
    </source>
</evidence>
<dbReference type="PANTHER" id="PTHR43728">
    <property type="entry name" value="SLR0304 PROTEIN"/>
    <property type="match status" value="1"/>
</dbReference>
<gene>
    <name evidence="8" type="ordered locus">Selin_0326</name>
</gene>
<evidence type="ECO:0000259" key="7">
    <source>
        <dbReference type="Pfam" id="PF12345"/>
    </source>
</evidence>
<evidence type="ECO:0000313" key="8">
    <source>
        <dbReference type="EMBL" id="ADU65082.1"/>
    </source>
</evidence>
<dbReference type="InterPro" id="IPR026351">
    <property type="entry name" value="rSAM_ArsS-like"/>
</dbReference>
<dbReference type="Pfam" id="PF04055">
    <property type="entry name" value="Radical_SAM"/>
    <property type="match status" value="1"/>
</dbReference>
<dbReference type="Gene3D" id="3.20.20.70">
    <property type="entry name" value="Aldolase class I"/>
    <property type="match status" value="1"/>
</dbReference>
<reference evidence="8 9" key="1">
    <citation type="submission" date="2010-12" db="EMBL/GenBank/DDBJ databases">
        <title>Complete sequence of Desulfurispirillum indicum S5.</title>
        <authorList>
            <consortium name="US DOE Joint Genome Institute"/>
            <person name="Lucas S."/>
            <person name="Copeland A."/>
            <person name="Lapidus A."/>
            <person name="Cheng J.-F."/>
            <person name="Goodwin L."/>
            <person name="Pitluck S."/>
            <person name="Chertkov O."/>
            <person name="Held B."/>
            <person name="Detter J.C."/>
            <person name="Han C."/>
            <person name="Tapia R."/>
            <person name="Land M."/>
            <person name="Hauser L."/>
            <person name="Kyrpides N."/>
            <person name="Ivanova N."/>
            <person name="Mikhailova N."/>
            <person name="Haggblom M."/>
            <person name="Rauschenbach I."/>
            <person name="Bini E."/>
            <person name="Woyke T."/>
        </authorList>
    </citation>
    <scope>NUCLEOTIDE SEQUENCE [LARGE SCALE GENOMIC DNA]</scope>
    <source>
        <strain evidence="9">ATCC BAA-1389 / DSM 22839 / S5</strain>
    </source>
</reference>
<dbReference type="InterPro" id="IPR024521">
    <property type="entry name" value="ArsS-like_C"/>
</dbReference>
<keyword evidence="4" id="KW-0408">Iron</keyword>
<dbReference type="HOGENOM" id="CLU_050695_0_0_0"/>
<dbReference type="GO" id="GO:0046872">
    <property type="term" value="F:metal ion binding"/>
    <property type="evidence" value="ECO:0007669"/>
    <property type="project" value="UniProtKB-KW"/>
</dbReference>
<dbReference type="PANTHER" id="PTHR43728:SF1">
    <property type="entry name" value="FE-S OXIDOREDUCTASE"/>
    <property type="match status" value="1"/>
</dbReference>
<keyword evidence="2" id="KW-0949">S-adenosyl-L-methionine</keyword>
<dbReference type="AlphaFoldDB" id="E6W704"/>
<dbReference type="InterPro" id="IPR013785">
    <property type="entry name" value="Aldolase_TIM"/>
</dbReference>
<evidence type="ECO:0000313" key="9">
    <source>
        <dbReference type="Proteomes" id="UP000002572"/>
    </source>
</evidence>
<feature type="domain" description="Arsenosugar biosynthesis radical SAM protein ArsS-like C-terminal" evidence="7">
    <location>
        <begin position="189"/>
        <end position="322"/>
    </location>
</feature>
<dbReference type="KEGG" id="din:Selin_0326"/>
<dbReference type="NCBIfam" id="TIGR04167">
    <property type="entry name" value="rSAM_SeCys"/>
    <property type="match status" value="1"/>
</dbReference>
<evidence type="ECO:0000259" key="6">
    <source>
        <dbReference type="Pfam" id="PF04055"/>
    </source>
</evidence>
<evidence type="ECO:0000256" key="5">
    <source>
        <dbReference type="ARBA" id="ARBA00023014"/>
    </source>
</evidence>
<dbReference type="InParanoid" id="E6W704"/>
<dbReference type="GO" id="GO:0003824">
    <property type="term" value="F:catalytic activity"/>
    <property type="evidence" value="ECO:0007669"/>
    <property type="project" value="InterPro"/>
</dbReference>
<sequence length="324" mass="35493">MPSLQCHIPTFGHVLDTYGIAIKRQPITTLQINVGKVCNQSCTHCHVEAGPLRSEMMEATTFQRLVELLQNAPGVHTVDITGGAPELNPHFRAFVRTVHAMGRTLLHRCNLSVLFEPGQEDTAAFLAEHGVEVIASLPCYLEDNVNRQRGEGVFDKSIRGLHLLNGLGYGQPGSSLKLNLVYNPGGAHLPPSQSALEESYRQQLAQHYGILFNHLYTLTNIPVTRYARHLRQHGQYDDYMQLLVDNFNPAAAHNLMCMQQVSVAWDGSLYDCDFNQMAGLPIGGTPLHIWDVQNLEQIPRSIATASHCFGCTAGAGSSCGGAIA</sequence>
<dbReference type="Pfam" id="PF12345">
    <property type="entry name" value="DUF3641"/>
    <property type="match status" value="1"/>
</dbReference>
<feature type="domain" description="Radical SAM core" evidence="6">
    <location>
        <begin position="32"/>
        <end position="170"/>
    </location>
</feature>
<evidence type="ECO:0000256" key="1">
    <source>
        <dbReference type="ARBA" id="ARBA00001966"/>
    </source>
</evidence>
<dbReference type="SFLD" id="SFLDG01067">
    <property type="entry name" value="SPASM/twitch_domain_containing"/>
    <property type="match status" value="1"/>
</dbReference>
<dbReference type="Proteomes" id="UP000002572">
    <property type="component" value="Chromosome"/>
</dbReference>
<dbReference type="CDD" id="cd01335">
    <property type="entry name" value="Radical_SAM"/>
    <property type="match status" value="1"/>
</dbReference>
<evidence type="ECO:0000256" key="2">
    <source>
        <dbReference type="ARBA" id="ARBA00022691"/>
    </source>
</evidence>
<organism evidence="8 9">
    <name type="scientific">Desulfurispirillum indicum (strain ATCC BAA-1389 / DSM 22839 / S5)</name>
    <dbReference type="NCBI Taxonomy" id="653733"/>
    <lineage>
        <taxon>Bacteria</taxon>
        <taxon>Pseudomonadati</taxon>
        <taxon>Chrysiogenota</taxon>
        <taxon>Chrysiogenia</taxon>
        <taxon>Chrysiogenales</taxon>
        <taxon>Chrysiogenaceae</taxon>
        <taxon>Desulfurispirillum</taxon>
    </lineage>
</organism>
<dbReference type="STRING" id="653733.Selin_0326"/>
<keyword evidence="9" id="KW-1185">Reference proteome</keyword>
<name>E6W704_DESIS</name>
<dbReference type="InterPro" id="IPR058240">
    <property type="entry name" value="rSAM_sf"/>
</dbReference>
<keyword evidence="3" id="KW-0479">Metal-binding</keyword>
<dbReference type="OrthoDB" id="9810775at2"/>
<protein>
    <submittedName>
        <fullName evidence="8">Radical SAM domain protein</fullName>
    </submittedName>
</protein>
<accession>E6W704</accession>
<dbReference type="RefSeq" id="WP_013504971.1">
    <property type="nucleotide sequence ID" value="NC_014836.1"/>
</dbReference>
<evidence type="ECO:0000256" key="4">
    <source>
        <dbReference type="ARBA" id="ARBA00023004"/>
    </source>
</evidence>
<dbReference type="SFLD" id="SFLDS00029">
    <property type="entry name" value="Radical_SAM"/>
    <property type="match status" value="1"/>
</dbReference>
<dbReference type="GO" id="GO:0051536">
    <property type="term" value="F:iron-sulfur cluster binding"/>
    <property type="evidence" value="ECO:0007669"/>
    <property type="project" value="UniProtKB-KW"/>
</dbReference>
<dbReference type="EMBL" id="CP002432">
    <property type="protein sequence ID" value="ADU65082.1"/>
    <property type="molecule type" value="Genomic_DNA"/>
</dbReference>
<proteinExistence type="predicted"/>
<keyword evidence="5" id="KW-0411">Iron-sulfur</keyword>
<dbReference type="eggNOG" id="COG0535">
    <property type="taxonomic scope" value="Bacteria"/>
</dbReference>